<gene>
    <name evidence="8" type="ORF">JVT61DRAFT_1195</name>
</gene>
<feature type="compositionally biased region" description="Low complexity" evidence="6">
    <location>
        <begin position="131"/>
        <end position="142"/>
    </location>
</feature>
<dbReference type="InterPro" id="IPR038765">
    <property type="entry name" value="Papain-like_cys_pep_sf"/>
</dbReference>
<evidence type="ECO:0000313" key="8">
    <source>
        <dbReference type="EMBL" id="KAG6377143.1"/>
    </source>
</evidence>
<feature type="region of interest" description="Disordered" evidence="6">
    <location>
        <begin position="712"/>
        <end position="775"/>
    </location>
</feature>
<keyword evidence="9" id="KW-1185">Reference proteome</keyword>
<dbReference type="GO" id="GO:0005634">
    <property type="term" value="C:nucleus"/>
    <property type="evidence" value="ECO:0007669"/>
    <property type="project" value="TreeGrafter"/>
</dbReference>
<keyword evidence="2" id="KW-0597">Phosphoprotein</keyword>
<feature type="region of interest" description="Disordered" evidence="6">
    <location>
        <begin position="21"/>
        <end position="150"/>
    </location>
</feature>
<feature type="compositionally biased region" description="Polar residues" evidence="6">
    <location>
        <begin position="39"/>
        <end position="55"/>
    </location>
</feature>
<keyword evidence="3" id="KW-0645">Protease</keyword>
<feature type="compositionally biased region" description="Low complexity" evidence="6">
    <location>
        <begin position="25"/>
        <end position="38"/>
    </location>
</feature>
<feature type="compositionally biased region" description="Basic and acidic residues" evidence="6">
    <location>
        <begin position="505"/>
        <end position="517"/>
    </location>
</feature>
<feature type="compositionally biased region" description="Polar residues" evidence="6">
    <location>
        <begin position="754"/>
        <end position="771"/>
    </location>
</feature>
<dbReference type="GO" id="GO:0016926">
    <property type="term" value="P:protein desumoylation"/>
    <property type="evidence" value="ECO:0007669"/>
    <property type="project" value="TreeGrafter"/>
</dbReference>
<feature type="region of interest" description="Disordered" evidence="6">
    <location>
        <begin position="505"/>
        <end position="582"/>
    </location>
</feature>
<evidence type="ECO:0000256" key="4">
    <source>
        <dbReference type="ARBA" id="ARBA00022786"/>
    </source>
</evidence>
<comment type="caution">
    <text evidence="8">The sequence shown here is derived from an EMBL/GenBank/DDBJ whole genome shotgun (WGS) entry which is preliminary data.</text>
</comment>
<dbReference type="PANTHER" id="PTHR46896:SF3">
    <property type="entry name" value="FI06413P-RELATED"/>
    <property type="match status" value="1"/>
</dbReference>
<dbReference type="GO" id="GO:0005737">
    <property type="term" value="C:cytoplasm"/>
    <property type="evidence" value="ECO:0007669"/>
    <property type="project" value="TreeGrafter"/>
</dbReference>
<proteinExistence type="inferred from homology"/>
<dbReference type="AlphaFoldDB" id="A0A8I2YUB8"/>
<dbReference type="SUPFAM" id="SSF54001">
    <property type="entry name" value="Cysteine proteinases"/>
    <property type="match status" value="1"/>
</dbReference>
<keyword evidence="4" id="KW-0833">Ubl conjugation pathway</keyword>
<dbReference type="Gene3D" id="1.10.418.20">
    <property type="match status" value="1"/>
</dbReference>
<evidence type="ECO:0000256" key="3">
    <source>
        <dbReference type="ARBA" id="ARBA00022670"/>
    </source>
</evidence>
<evidence type="ECO:0000256" key="1">
    <source>
        <dbReference type="ARBA" id="ARBA00005234"/>
    </source>
</evidence>
<dbReference type="InterPro" id="IPR051947">
    <property type="entry name" value="Sentrin-specific_protease"/>
</dbReference>
<organism evidence="8 9">
    <name type="scientific">Boletus reticuloceps</name>
    <dbReference type="NCBI Taxonomy" id="495285"/>
    <lineage>
        <taxon>Eukaryota</taxon>
        <taxon>Fungi</taxon>
        <taxon>Dikarya</taxon>
        <taxon>Basidiomycota</taxon>
        <taxon>Agaricomycotina</taxon>
        <taxon>Agaricomycetes</taxon>
        <taxon>Agaricomycetidae</taxon>
        <taxon>Boletales</taxon>
        <taxon>Boletineae</taxon>
        <taxon>Boletaceae</taxon>
        <taxon>Boletoideae</taxon>
        <taxon>Boletus</taxon>
    </lineage>
</organism>
<evidence type="ECO:0000256" key="6">
    <source>
        <dbReference type="SAM" id="MobiDB-lite"/>
    </source>
</evidence>
<evidence type="ECO:0000256" key="2">
    <source>
        <dbReference type="ARBA" id="ARBA00022553"/>
    </source>
</evidence>
<dbReference type="Pfam" id="PF02902">
    <property type="entry name" value="Peptidase_C48"/>
    <property type="match status" value="1"/>
</dbReference>
<sequence length="1097" mass="122429">MTGPDPEKGKTMMFLQSSLETLTNPHTSPSCRSTSPTTLYSLQDNPYSKVKNAQKSAPHPDECFSRSRRPQDNPYSRMTNDLGRRPHPPGNPNVRQTVLAKAPDGWSASNPDSRARKRQKLDTGIRSTITSNGASSYANGSAPRGDVSEPDIQLIEVSRTTNNRGNPVSNDAEIIIIGASSDDLGEPISHSRSSSSDPLCLRSNKPDRPLHAFETLPKEYSLPASKKGKGRAKEHPEFLKRPEEDDEISQFTSPPPSTKKSEDIPKNIVHDRKAFFENGGSSAPAATRHPVEKVTAIDLTTGTVISKMRKRVEGALENQRSTGVSDPVGTSSTNFLNSAREKIQTLPLQAWCLGQHLFEHFEDAPIKLTYEVALHRIRVTWGRSPPENLEFKLDRDVRSAMIVNDPKEPLRENVVVQFRTEPGSTWKKIERKYKGFKADGDRGREALTFLFPTVKHRGFTHTDYQTFVTGIRRPFKVSAVEIIQPSKGASIWDYASRLAEMYRQTESRNTKGDRSENVQDEPSAFRSVTPCSSASLKTGPESIPPNGDSGSSTSHRRSARQSAIRSLRASPPLPPQAQPETDEVVLMYPPTGTGALSIMLSDLKRLQPEEYLNDTLIEFGLKLWLNDLRERTQRWRIKFTSSALSSTRNLTTKRIRRMDIRACVSGPPKLIYSRRNIFIVPINENIHWYLAIIYEPGHTLEPPLLLSQLSGARMTRTRKQKQQRPKAHSGSFTEIPLERLSPAAHVTEEDPEADTSSMDATRATTPSTTENQEMDDVAITIFDRSCSITAGSQPVFTTSSEVQMRDPSPNLVHPPSDSMDVDADTSVTDPVPNTTLQVAEVQEPPTSKQSSGIPVSRFYGSISKQGNPEPVVIADNEDSGEDQQQEAEVDDMLAVTQYSTGDLPAAQTYIFTLDSLGTRHPQAIKVLKQYLEREAKDKYNFDEVRVAVGKQVQVPVQPNTWDCGIYLLNFVKVLMSAPSEFVEQILSVRDIHTNMPAEITTPLQTRGTMPSSERKKMWQDHEVPEFRDHLKSRIIQLSQEWKAEKTVREEDANKRSGDPVEVETLSSEGEVDIVEDIPVVKATRGPKQRQHATRLRG</sequence>
<feature type="compositionally biased region" description="Basic and acidic residues" evidence="6">
    <location>
        <begin position="58"/>
        <end position="71"/>
    </location>
</feature>
<feature type="domain" description="Ubiquitin-like protease family profile" evidence="7">
    <location>
        <begin position="596"/>
        <end position="974"/>
    </location>
</feature>
<evidence type="ECO:0000259" key="7">
    <source>
        <dbReference type="PROSITE" id="PS50600"/>
    </source>
</evidence>
<feature type="compositionally biased region" description="Basic and acidic residues" evidence="6">
    <location>
        <begin position="231"/>
        <end position="243"/>
    </location>
</feature>
<dbReference type="PANTHER" id="PTHR46896">
    <property type="entry name" value="SENTRIN-SPECIFIC PROTEASE"/>
    <property type="match status" value="1"/>
</dbReference>
<feature type="region of interest" description="Disordered" evidence="6">
    <location>
        <begin position="797"/>
        <end position="822"/>
    </location>
</feature>
<dbReference type="PROSITE" id="PS50600">
    <property type="entry name" value="ULP_PROTEASE"/>
    <property type="match status" value="1"/>
</dbReference>
<reference evidence="8" key="1">
    <citation type="submission" date="2021-03" db="EMBL/GenBank/DDBJ databases">
        <title>Evolutionary innovations through gain and loss of genes in the ectomycorrhizal Boletales.</title>
        <authorList>
            <person name="Wu G."/>
            <person name="Miyauchi S."/>
            <person name="Morin E."/>
            <person name="Yang Z.-L."/>
            <person name="Xu J."/>
            <person name="Martin F.M."/>
        </authorList>
    </citation>
    <scope>NUCLEOTIDE SEQUENCE</scope>
    <source>
        <strain evidence="8">BR01</strain>
    </source>
</reference>
<dbReference type="Proteomes" id="UP000683000">
    <property type="component" value="Unassembled WGS sequence"/>
</dbReference>
<dbReference type="Gene3D" id="3.40.395.10">
    <property type="entry name" value="Adenoviral Proteinase, Chain A"/>
    <property type="match status" value="1"/>
</dbReference>
<dbReference type="GO" id="GO:0006508">
    <property type="term" value="P:proteolysis"/>
    <property type="evidence" value="ECO:0007669"/>
    <property type="project" value="UniProtKB-KW"/>
</dbReference>
<feature type="region of interest" description="Disordered" evidence="6">
    <location>
        <begin position="1047"/>
        <end position="1068"/>
    </location>
</feature>
<feature type="compositionally biased region" description="Basic and acidic residues" evidence="6">
    <location>
        <begin position="1047"/>
        <end position="1058"/>
    </location>
</feature>
<feature type="region of interest" description="Disordered" evidence="6">
    <location>
        <begin position="181"/>
        <end position="265"/>
    </location>
</feature>
<dbReference type="EMBL" id="JAGFBS010000010">
    <property type="protein sequence ID" value="KAG6377143.1"/>
    <property type="molecule type" value="Genomic_DNA"/>
</dbReference>
<dbReference type="OrthoDB" id="442460at2759"/>
<comment type="similarity">
    <text evidence="1">Belongs to the peptidase C48 family.</text>
</comment>
<accession>A0A8I2YUB8</accession>
<protein>
    <recommendedName>
        <fullName evidence="7">Ubiquitin-like protease family profile domain-containing protein</fullName>
    </recommendedName>
</protein>
<evidence type="ECO:0000313" key="9">
    <source>
        <dbReference type="Proteomes" id="UP000683000"/>
    </source>
</evidence>
<feature type="compositionally biased region" description="Basic residues" evidence="6">
    <location>
        <begin position="715"/>
        <end position="727"/>
    </location>
</feature>
<name>A0A8I2YUB8_9AGAM</name>
<evidence type="ECO:0000256" key="5">
    <source>
        <dbReference type="ARBA" id="ARBA00022801"/>
    </source>
</evidence>
<keyword evidence="5" id="KW-0378">Hydrolase</keyword>
<dbReference type="GO" id="GO:0070139">
    <property type="term" value="F:SUMO-specific endopeptidase activity"/>
    <property type="evidence" value="ECO:0007669"/>
    <property type="project" value="TreeGrafter"/>
</dbReference>
<dbReference type="InterPro" id="IPR003653">
    <property type="entry name" value="Peptidase_C48_C"/>
</dbReference>